<dbReference type="InterPro" id="IPR006086">
    <property type="entry name" value="XPG-I_dom"/>
</dbReference>
<dbReference type="InterPro" id="IPR036279">
    <property type="entry name" value="5-3_exonuclease_C_sf"/>
</dbReference>
<dbReference type="PANTHER" id="PTHR11081:SF9">
    <property type="entry name" value="FLAP ENDONUCLEASE 1"/>
    <property type="match status" value="1"/>
</dbReference>
<dbReference type="SMART" id="SM00279">
    <property type="entry name" value="HhH2"/>
    <property type="match status" value="1"/>
</dbReference>
<dbReference type="GO" id="GO:0003677">
    <property type="term" value="F:DNA binding"/>
    <property type="evidence" value="ECO:0007669"/>
    <property type="project" value="InterPro"/>
</dbReference>
<gene>
    <name evidence="9" type="ORF">LCPAC404_01200</name>
</gene>
<comment type="cofactor">
    <cofactor evidence="1">
        <name>Mg(2+)</name>
        <dbReference type="ChEBI" id="CHEBI:18420"/>
    </cofactor>
</comment>
<dbReference type="InterPro" id="IPR008918">
    <property type="entry name" value="HhH2"/>
</dbReference>
<dbReference type="GO" id="GO:0046872">
    <property type="term" value="F:metal ion binding"/>
    <property type="evidence" value="ECO:0007669"/>
    <property type="project" value="UniProtKB-KW"/>
</dbReference>
<dbReference type="SUPFAM" id="SSF88723">
    <property type="entry name" value="PIN domain-like"/>
    <property type="match status" value="1"/>
</dbReference>
<dbReference type="PRINTS" id="PR00853">
    <property type="entry name" value="XPGRADSUPER"/>
</dbReference>
<dbReference type="GO" id="GO:0017108">
    <property type="term" value="F:5'-flap endonuclease activity"/>
    <property type="evidence" value="ECO:0007669"/>
    <property type="project" value="TreeGrafter"/>
</dbReference>
<evidence type="ECO:0000313" key="9">
    <source>
        <dbReference type="EMBL" id="QBK93416.1"/>
    </source>
</evidence>
<keyword evidence="2" id="KW-0540">Nuclease</keyword>
<keyword evidence="4 9" id="KW-0255">Endonuclease</keyword>
<protein>
    <submittedName>
        <fullName evidence="9">Flap endonuclease</fullName>
    </submittedName>
</protein>
<keyword evidence="6" id="KW-0460">Magnesium</keyword>
<dbReference type="Gene3D" id="1.10.150.20">
    <property type="entry name" value="5' to 3' exonuclease, C-terminal subdomain"/>
    <property type="match status" value="1"/>
</dbReference>
<dbReference type="Pfam" id="PF00867">
    <property type="entry name" value="XPG_I"/>
    <property type="match status" value="1"/>
</dbReference>
<evidence type="ECO:0000256" key="7">
    <source>
        <dbReference type="SAM" id="Coils"/>
    </source>
</evidence>
<dbReference type="InterPro" id="IPR029060">
    <property type="entry name" value="PIN-like_dom_sf"/>
</dbReference>
<name>A0A481ZCL6_9VIRU</name>
<organism evidence="9">
    <name type="scientific">Pithovirus LCPAC404</name>
    <dbReference type="NCBI Taxonomy" id="2506597"/>
    <lineage>
        <taxon>Viruses</taxon>
        <taxon>Pithoviruses</taxon>
    </lineage>
</organism>
<evidence type="ECO:0000256" key="1">
    <source>
        <dbReference type="ARBA" id="ARBA00001946"/>
    </source>
</evidence>
<evidence type="ECO:0000256" key="2">
    <source>
        <dbReference type="ARBA" id="ARBA00022722"/>
    </source>
</evidence>
<dbReference type="EMBL" id="MK500595">
    <property type="protein sequence ID" value="QBK93416.1"/>
    <property type="molecule type" value="Genomic_DNA"/>
</dbReference>
<reference evidence="9" key="1">
    <citation type="journal article" date="2019" name="MBio">
        <title>Virus Genomes from Deep Sea Sediments Expand the Ocean Megavirome and Support Independent Origins of Viral Gigantism.</title>
        <authorList>
            <person name="Backstrom D."/>
            <person name="Yutin N."/>
            <person name="Jorgensen S.L."/>
            <person name="Dharamshi J."/>
            <person name="Homa F."/>
            <person name="Zaremba-Niedwiedzka K."/>
            <person name="Spang A."/>
            <person name="Wolf Y.I."/>
            <person name="Koonin E.V."/>
            <person name="Ettema T.J."/>
        </authorList>
    </citation>
    <scope>NUCLEOTIDE SEQUENCE</scope>
</reference>
<keyword evidence="7" id="KW-0175">Coiled coil</keyword>
<dbReference type="SUPFAM" id="SSF47807">
    <property type="entry name" value="5' to 3' exonuclease, C-terminal subdomain"/>
    <property type="match status" value="1"/>
</dbReference>
<evidence type="ECO:0000256" key="6">
    <source>
        <dbReference type="ARBA" id="ARBA00022842"/>
    </source>
</evidence>
<dbReference type="InterPro" id="IPR006085">
    <property type="entry name" value="XPG_DNA_repair_N"/>
</dbReference>
<dbReference type="Gene3D" id="3.40.50.1010">
    <property type="entry name" value="5'-nuclease"/>
    <property type="match status" value="1"/>
</dbReference>
<keyword evidence="5" id="KW-0378">Hydrolase</keyword>
<dbReference type="PANTHER" id="PTHR11081">
    <property type="entry name" value="FLAP ENDONUCLEASE FAMILY MEMBER"/>
    <property type="match status" value="1"/>
</dbReference>
<proteinExistence type="predicted"/>
<evidence type="ECO:0000259" key="8">
    <source>
        <dbReference type="SMART" id="SM00485"/>
    </source>
</evidence>
<evidence type="ECO:0000256" key="5">
    <source>
        <dbReference type="ARBA" id="ARBA00022801"/>
    </source>
</evidence>
<evidence type="ECO:0000256" key="4">
    <source>
        <dbReference type="ARBA" id="ARBA00022759"/>
    </source>
</evidence>
<feature type="coiled-coil region" evidence="7">
    <location>
        <begin position="95"/>
        <end position="122"/>
    </location>
</feature>
<keyword evidence="3" id="KW-0479">Metal-binding</keyword>
<accession>A0A481ZCL6</accession>
<sequence length="353" mass="40404">MGILTFAKFIDDKRLLGAKMTIDPLFFHRTKIAVDALLFANAYFSIAAKSVEPLKIQIDRAELRNRFLYRSTRGINKILRMKITPIFIFDGPRRIEKLDTSKERFEKRMKAEEQRLQLIKDYEDIVSPSSTEKAFYITALEKKIAVSVKIDSDDICSFKNMLEIVGIPCLTALHDGEELCASLNRERKVIGGYTKDTDLLVHGAPIQIRNISPSKIEITSLEIILEKTGWTMNQFVDYCITCSCDFNVNIKGIGPKTAWKLIDEYKSIDKFPKKYRKIDLDTSILKYESCREIFRCKMSSEICTDSLDDSDLEIKKDKLIEARDSLNLLGQGNWIDDLLGLYENLGLPIGTLI</sequence>
<evidence type="ECO:0000256" key="3">
    <source>
        <dbReference type="ARBA" id="ARBA00022723"/>
    </source>
</evidence>
<feature type="domain" description="XPG N-terminal" evidence="8">
    <location>
        <begin position="1"/>
        <end position="111"/>
    </location>
</feature>
<dbReference type="GO" id="GO:0008409">
    <property type="term" value="F:5'-3' exonuclease activity"/>
    <property type="evidence" value="ECO:0007669"/>
    <property type="project" value="TreeGrafter"/>
</dbReference>
<dbReference type="Pfam" id="PF00752">
    <property type="entry name" value="XPG_N"/>
    <property type="match status" value="1"/>
</dbReference>
<dbReference type="SMART" id="SM00485">
    <property type="entry name" value="XPGN"/>
    <property type="match status" value="1"/>
</dbReference>
<dbReference type="InterPro" id="IPR006084">
    <property type="entry name" value="XPG/Rad2"/>
</dbReference>